<keyword evidence="2" id="KW-1185">Reference proteome</keyword>
<gene>
    <name evidence="1" type="ORF">HNQ39_003147</name>
</gene>
<reference evidence="1 2" key="1">
    <citation type="submission" date="2020-08" db="EMBL/GenBank/DDBJ databases">
        <title>Genomic Encyclopedia of Type Strains, Phase IV (KMG-IV): sequencing the most valuable type-strain genomes for metagenomic binning, comparative biology and taxonomic classification.</title>
        <authorList>
            <person name="Goeker M."/>
        </authorList>
    </citation>
    <scope>NUCLEOTIDE SEQUENCE [LARGE SCALE GENOMIC DNA]</scope>
    <source>
        <strain evidence="1 2">DSM 23562</strain>
    </source>
</reference>
<protein>
    <submittedName>
        <fullName evidence="1">Uncharacterized protein</fullName>
    </submittedName>
</protein>
<dbReference type="EMBL" id="JACHGW010000003">
    <property type="protein sequence ID" value="MBB6051337.1"/>
    <property type="molecule type" value="Genomic_DNA"/>
</dbReference>
<evidence type="ECO:0000313" key="1">
    <source>
        <dbReference type="EMBL" id="MBB6051337.1"/>
    </source>
</evidence>
<sequence length="151" mass="16853">MELNQRFKVGKSSVQLIIKTGHIDVRKHKFSHVDGEVVMDGLATMGIDNTPNEVKDLRRFEEYVTVFQVKWDGKTVPIRKEDYGNIFNPSFKMAVDSESRLASGESVLIMPSVKGDAFLLSIRGGQGGGHFTAWWMIRKEGVVGLCKEGPP</sequence>
<evidence type="ECO:0000313" key="2">
    <source>
        <dbReference type="Proteomes" id="UP000520814"/>
    </source>
</evidence>
<dbReference type="AlphaFoldDB" id="A0A7W9SR95"/>
<name>A0A7W9SR95_ARMRO</name>
<organism evidence="1 2">
    <name type="scientific">Armatimonas rosea</name>
    <dbReference type="NCBI Taxonomy" id="685828"/>
    <lineage>
        <taxon>Bacteria</taxon>
        <taxon>Bacillati</taxon>
        <taxon>Armatimonadota</taxon>
        <taxon>Armatimonadia</taxon>
        <taxon>Armatimonadales</taxon>
        <taxon>Armatimonadaceae</taxon>
        <taxon>Armatimonas</taxon>
    </lineage>
</organism>
<dbReference type="RefSeq" id="WP_184198093.1">
    <property type="nucleotide sequence ID" value="NZ_JACHGW010000003.1"/>
</dbReference>
<accession>A0A7W9SR95</accession>
<proteinExistence type="predicted"/>
<dbReference type="Proteomes" id="UP000520814">
    <property type="component" value="Unassembled WGS sequence"/>
</dbReference>
<comment type="caution">
    <text evidence="1">The sequence shown here is derived from an EMBL/GenBank/DDBJ whole genome shotgun (WGS) entry which is preliminary data.</text>
</comment>